<dbReference type="Proteomes" id="UP001500542">
    <property type="component" value="Unassembled WGS sequence"/>
</dbReference>
<evidence type="ECO:0000256" key="1">
    <source>
        <dbReference type="SAM" id="Phobius"/>
    </source>
</evidence>
<keyword evidence="3" id="KW-1185">Reference proteome</keyword>
<dbReference type="EMBL" id="BAAAHK010000007">
    <property type="protein sequence ID" value="GAA0941796.1"/>
    <property type="molecule type" value="Genomic_DNA"/>
</dbReference>
<sequence length="199" mass="22420">MACESAGVSLSDEEIAELSVAERRELIRRLLPESPLGPQRRTLQRLRKWRLLLLVLCVVVLVPWTVYLAITLPSRYVARHWVATWVGFDILLMVMLTATAIAGWRRRQLVFPTAFASGVLLICDAWFDVMTSQPGGDLLQAVLSALIIELPLAIVFIAGPLRLMRIVATRHGLVEPGTRMWRVPIPLPELWADRAVPKR</sequence>
<comment type="caution">
    <text evidence="2">The sequence shown here is derived from an EMBL/GenBank/DDBJ whole genome shotgun (WGS) entry which is preliminary data.</text>
</comment>
<feature type="transmembrane region" description="Helical" evidence="1">
    <location>
        <begin position="49"/>
        <end position="70"/>
    </location>
</feature>
<proteinExistence type="predicted"/>
<name>A0ABP4AYR8_9ACTN</name>
<evidence type="ECO:0000313" key="2">
    <source>
        <dbReference type="EMBL" id="GAA0941796.1"/>
    </source>
</evidence>
<accession>A0ABP4AYR8</accession>
<evidence type="ECO:0000313" key="3">
    <source>
        <dbReference type="Proteomes" id="UP001500542"/>
    </source>
</evidence>
<feature type="transmembrane region" description="Helical" evidence="1">
    <location>
        <begin position="109"/>
        <end position="127"/>
    </location>
</feature>
<feature type="transmembrane region" description="Helical" evidence="1">
    <location>
        <begin position="139"/>
        <end position="161"/>
    </location>
</feature>
<gene>
    <name evidence="2" type="ORF">GCM10009554_33710</name>
</gene>
<keyword evidence="1" id="KW-0812">Transmembrane</keyword>
<reference evidence="3" key="1">
    <citation type="journal article" date="2019" name="Int. J. Syst. Evol. Microbiol.">
        <title>The Global Catalogue of Microorganisms (GCM) 10K type strain sequencing project: providing services to taxonomists for standard genome sequencing and annotation.</title>
        <authorList>
            <consortium name="The Broad Institute Genomics Platform"/>
            <consortium name="The Broad Institute Genome Sequencing Center for Infectious Disease"/>
            <person name="Wu L."/>
            <person name="Ma J."/>
        </authorList>
    </citation>
    <scope>NUCLEOTIDE SEQUENCE [LARGE SCALE GENOMIC DNA]</scope>
    <source>
        <strain evidence="3">JCM 10977</strain>
    </source>
</reference>
<protein>
    <submittedName>
        <fullName evidence="2">Uncharacterized protein</fullName>
    </submittedName>
</protein>
<keyword evidence="1" id="KW-1133">Transmembrane helix</keyword>
<keyword evidence="1" id="KW-0472">Membrane</keyword>
<feature type="transmembrane region" description="Helical" evidence="1">
    <location>
        <begin position="82"/>
        <end position="102"/>
    </location>
</feature>
<organism evidence="2 3">
    <name type="scientific">Kribbella koreensis</name>
    <dbReference type="NCBI Taxonomy" id="57909"/>
    <lineage>
        <taxon>Bacteria</taxon>
        <taxon>Bacillati</taxon>
        <taxon>Actinomycetota</taxon>
        <taxon>Actinomycetes</taxon>
        <taxon>Propionibacteriales</taxon>
        <taxon>Kribbellaceae</taxon>
        <taxon>Kribbella</taxon>
    </lineage>
</organism>